<dbReference type="GO" id="GO:0019563">
    <property type="term" value="P:glycerol catabolic process"/>
    <property type="evidence" value="ECO:0007669"/>
    <property type="project" value="TreeGrafter"/>
</dbReference>
<keyword evidence="4 8" id="KW-0312">Gluconeogenesis</keyword>
<dbReference type="HAMAP" id="MF_00147_B">
    <property type="entry name" value="TIM_B"/>
    <property type="match status" value="1"/>
</dbReference>
<feature type="binding site" evidence="8">
    <location>
        <begin position="9"/>
        <end position="11"/>
    </location>
    <ligand>
        <name>substrate</name>
    </ligand>
</feature>
<dbReference type="GO" id="GO:0006094">
    <property type="term" value="P:gluconeogenesis"/>
    <property type="evidence" value="ECO:0007669"/>
    <property type="project" value="UniProtKB-UniRule"/>
</dbReference>
<keyword evidence="6 8" id="KW-0324">Glycolysis</keyword>
<dbReference type="FunFam" id="3.20.20.70:FF:000016">
    <property type="entry name" value="Triosephosphate isomerase"/>
    <property type="match status" value="1"/>
</dbReference>
<dbReference type="InterPro" id="IPR000652">
    <property type="entry name" value="Triosephosphate_isomerase"/>
</dbReference>
<feature type="active site" description="Electrophile" evidence="8">
    <location>
        <position position="97"/>
    </location>
</feature>
<keyword evidence="5 8" id="KW-0963">Cytoplasm</keyword>
<dbReference type="KEGG" id="tvl:FAZ95_34895"/>
<evidence type="ECO:0000256" key="9">
    <source>
        <dbReference type="RuleBase" id="RU363013"/>
    </source>
</evidence>
<evidence type="ECO:0000256" key="8">
    <source>
        <dbReference type="HAMAP-Rule" id="MF_00147"/>
    </source>
</evidence>
<gene>
    <name evidence="8" type="primary">tpiA</name>
    <name evidence="10" type="ORF">FAZ95_34895</name>
</gene>
<dbReference type="CDD" id="cd00311">
    <property type="entry name" value="TIM"/>
    <property type="match status" value="1"/>
</dbReference>
<dbReference type="InterPro" id="IPR035990">
    <property type="entry name" value="TIM_sf"/>
</dbReference>
<accession>A0A4P8J082</accession>
<feature type="binding site" evidence="8">
    <location>
        <begin position="234"/>
        <end position="235"/>
    </location>
    <ligand>
        <name>substrate</name>
    </ligand>
</feature>
<dbReference type="OrthoDB" id="9809429at2"/>
<evidence type="ECO:0000256" key="7">
    <source>
        <dbReference type="ARBA" id="ARBA00023235"/>
    </source>
</evidence>
<evidence type="ECO:0000256" key="2">
    <source>
        <dbReference type="ARBA" id="ARBA00004939"/>
    </source>
</evidence>
<dbReference type="GO" id="GO:0005829">
    <property type="term" value="C:cytosol"/>
    <property type="evidence" value="ECO:0007669"/>
    <property type="project" value="TreeGrafter"/>
</dbReference>
<evidence type="ECO:0000256" key="4">
    <source>
        <dbReference type="ARBA" id="ARBA00022432"/>
    </source>
</evidence>
<comment type="similarity">
    <text evidence="3 8 9">Belongs to the triosephosphate isomerase family.</text>
</comment>
<comment type="subunit">
    <text evidence="8 9">Homodimer.</text>
</comment>
<sequence>MPRKLVIGNWKMNGTIASNARLLREIKDDSTITELKIGAAAVCVPFLHVPETQRILTGSALRWGVQDISAFREGAYTGEISADMAAEFGTTYAIVGHSERRLYHGEALTTVGVKALRAIQASITPVVCVGETLREREDGAARETVETQLLAVLDSLPADQMHSLVLAYEPVWAIGTGRSASPQQAQEMHEFIRRLLRTRSESLADTTILYGGSVKPAAAADLFAQNDIDGALVGGASLEAGQFLDIVRMAANYAIA</sequence>
<dbReference type="SUPFAM" id="SSF51351">
    <property type="entry name" value="Triosephosphate isomerase (TIM)"/>
    <property type="match status" value="1"/>
</dbReference>
<name>A0A4P8J082_9BURK</name>
<dbReference type="Proteomes" id="UP000298656">
    <property type="component" value="Chromosome 2"/>
</dbReference>
<dbReference type="InterPro" id="IPR013785">
    <property type="entry name" value="Aldolase_TIM"/>
</dbReference>
<proteinExistence type="inferred from homology"/>
<evidence type="ECO:0000256" key="3">
    <source>
        <dbReference type="ARBA" id="ARBA00007422"/>
    </source>
</evidence>
<evidence type="ECO:0000313" key="10">
    <source>
        <dbReference type="EMBL" id="QCP54166.1"/>
    </source>
</evidence>
<reference evidence="10 11" key="1">
    <citation type="submission" date="2019-05" db="EMBL/GenBank/DDBJ databases">
        <title>Burkholderia sp. DHOD12, isolated from subtropical forest soil.</title>
        <authorList>
            <person name="Gao Z.-H."/>
            <person name="Qiu L.-H."/>
        </authorList>
    </citation>
    <scope>NUCLEOTIDE SEQUENCE [LARGE SCALE GENOMIC DNA]</scope>
    <source>
        <strain evidence="10 11">DHOD12</strain>
    </source>
</reference>
<comment type="function">
    <text evidence="8">Involved in the gluconeogenesis. Catalyzes stereospecifically the conversion of dihydroxyacetone phosphate (DHAP) to D-glyceraldehyde-3-phosphate (G3P).</text>
</comment>
<dbReference type="AlphaFoldDB" id="A0A4P8J082"/>
<dbReference type="EMBL" id="CP040078">
    <property type="protein sequence ID" value="QCP54166.1"/>
    <property type="molecule type" value="Genomic_DNA"/>
</dbReference>
<organism evidence="10 11">
    <name type="scientific">Trinickia violacea</name>
    <dbReference type="NCBI Taxonomy" id="2571746"/>
    <lineage>
        <taxon>Bacteria</taxon>
        <taxon>Pseudomonadati</taxon>
        <taxon>Pseudomonadota</taxon>
        <taxon>Betaproteobacteria</taxon>
        <taxon>Burkholderiales</taxon>
        <taxon>Burkholderiaceae</taxon>
        <taxon>Trinickia</taxon>
    </lineage>
</organism>
<evidence type="ECO:0000256" key="5">
    <source>
        <dbReference type="ARBA" id="ARBA00022490"/>
    </source>
</evidence>
<evidence type="ECO:0000256" key="6">
    <source>
        <dbReference type="ARBA" id="ARBA00023152"/>
    </source>
</evidence>
<dbReference type="PANTHER" id="PTHR21139:SF42">
    <property type="entry name" value="TRIOSEPHOSPHATE ISOMERASE"/>
    <property type="match status" value="1"/>
</dbReference>
<dbReference type="InterPro" id="IPR020861">
    <property type="entry name" value="Triosephosphate_isomerase_AS"/>
</dbReference>
<keyword evidence="7 8" id="KW-0413">Isomerase</keyword>
<feature type="active site" description="Proton acceptor" evidence="8">
    <location>
        <position position="169"/>
    </location>
</feature>
<dbReference type="Pfam" id="PF00121">
    <property type="entry name" value="TIM"/>
    <property type="match status" value="1"/>
</dbReference>
<dbReference type="NCBIfam" id="TIGR00419">
    <property type="entry name" value="tim"/>
    <property type="match status" value="1"/>
</dbReference>
<feature type="binding site" evidence="8">
    <location>
        <position position="175"/>
    </location>
    <ligand>
        <name>substrate</name>
    </ligand>
</feature>
<dbReference type="Gene3D" id="3.20.20.70">
    <property type="entry name" value="Aldolase class I"/>
    <property type="match status" value="1"/>
</dbReference>
<comment type="pathway">
    <text evidence="8 9">Carbohydrate biosynthesis; gluconeogenesis.</text>
</comment>
<dbReference type="PANTHER" id="PTHR21139">
    <property type="entry name" value="TRIOSEPHOSPHATE ISOMERASE"/>
    <property type="match status" value="1"/>
</dbReference>
<dbReference type="GO" id="GO:0004807">
    <property type="term" value="F:triose-phosphate isomerase activity"/>
    <property type="evidence" value="ECO:0007669"/>
    <property type="project" value="UniProtKB-UniRule"/>
</dbReference>
<dbReference type="PROSITE" id="PS00171">
    <property type="entry name" value="TIM_1"/>
    <property type="match status" value="1"/>
</dbReference>
<dbReference type="GO" id="GO:0046166">
    <property type="term" value="P:glyceraldehyde-3-phosphate biosynthetic process"/>
    <property type="evidence" value="ECO:0007669"/>
    <property type="project" value="TreeGrafter"/>
</dbReference>
<comment type="pathway">
    <text evidence="2">Carbohydrate metabolism; erythritol degradation.</text>
</comment>
<comment type="pathway">
    <text evidence="1 8 9">Carbohydrate degradation; glycolysis; D-glyceraldehyde 3-phosphate from glycerone phosphate: step 1/1.</text>
</comment>
<dbReference type="UniPathway" id="UPA00138"/>
<comment type="subcellular location">
    <subcellularLocation>
        <location evidence="8 9">Cytoplasm</location>
    </subcellularLocation>
</comment>
<dbReference type="InterPro" id="IPR022896">
    <property type="entry name" value="TrioseP_Isoase_bac/euk"/>
</dbReference>
<evidence type="ECO:0000256" key="1">
    <source>
        <dbReference type="ARBA" id="ARBA00004680"/>
    </source>
</evidence>
<comment type="catalytic activity">
    <reaction evidence="8 9">
        <text>D-glyceraldehyde 3-phosphate = dihydroxyacetone phosphate</text>
        <dbReference type="Rhea" id="RHEA:18585"/>
        <dbReference type="ChEBI" id="CHEBI:57642"/>
        <dbReference type="ChEBI" id="CHEBI:59776"/>
        <dbReference type="EC" id="5.3.1.1"/>
    </reaction>
</comment>
<keyword evidence="11" id="KW-1185">Reference proteome</keyword>
<dbReference type="GO" id="GO:0006096">
    <property type="term" value="P:glycolytic process"/>
    <property type="evidence" value="ECO:0007669"/>
    <property type="project" value="UniProtKB-UniRule"/>
</dbReference>
<dbReference type="PROSITE" id="PS51440">
    <property type="entry name" value="TIM_2"/>
    <property type="match status" value="1"/>
</dbReference>
<dbReference type="EC" id="5.3.1.1" evidence="8 9"/>
<feature type="binding site" evidence="8">
    <location>
        <position position="213"/>
    </location>
    <ligand>
        <name>substrate</name>
    </ligand>
</feature>
<protein>
    <recommendedName>
        <fullName evidence="8 9">Triosephosphate isomerase</fullName>
        <shortName evidence="8">TIM</shortName>
        <shortName evidence="8">TPI</shortName>
        <ecNumber evidence="8 9">5.3.1.1</ecNumber>
    </recommendedName>
    <alternativeName>
        <fullName evidence="8">Triose-phosphate isomerase</fullName>
    </alternativeName>
</protein>
<dbReference type="RefSeq" id="WP_137336934.1">
    <property type="nucleotide sequence ID" value="NZ_CP040078.1"/>
</dbReference>
<evidence type="ECO:0000313" key="11">
    <source>
        <dbReference type="Proteomes" id="UP000298656"/>
    </source>
</evidence>
<dbReference type="UniPathway" id="UPA00109">
    <property type="reaction ID" value="UER00189"/>
</dbReference>